<proteinExistence type="predicted"/>
<feature type="domain" description="Josephin" evidence="12">
    <location>
        <begin position="20"/>
        <end position="197"/>
    </location>
</feature>
<dbReference type="PANTHER" id="PTHR13291:SF0">
    <property type="entry name" value="JOSEPHIN-LIKE PROTEIN"/>
    <property type="match status" value="1"/>
</dbReference>
<name>A0AAW2HQE9_9NEOP</name>
<dbReference type="PANTHER" id="PTHR13291">
    <property type="entry name" value="JOSEPHIN 1, 2"/>
    <property type="match status" value="1"/>
</dbReference>
<reference evidence="13" key="1">
    <citation type="journal article" date="2024" name="Gigascience">
        <title>Chromosome-level genome of the poultry shaft louse Menopon gallinae provides insight into the host-switching and adaptive evolution of parasitic lice.</title>
        <authorList>
            <person name="Xu Y."/>
            <person name="Ma L."/>
            <person name="Liu S."/>
            <person name="Liang Y."/>
            <person name="Liu Q."/>
            <person name="He Z."/>
            <person name="Tian L."/>
            <person name="Duan Y."/>
            <person name="Cai W."/>
            <person name="Li H."/>
            <person name="Song F."/>
        </authorList>
    </citation>
    <scope>NUCLEOTIDE SEQUENCE</scope>
    <source>
        <strain evidence="13">Cailab_2023a</strain>
    </source>
</reference>
<dbReference type="FunFam" id="3.90.70.40:FF:000003">
    <property type="entry name" value="josephin-2 isoform X1"/>
    <property type="match status" value="1"/>
</dbReference>
<evidence type="ECO:0000256" key="6">
    <source>
        <dbReference type="ARBA" id="ARBA00022786"/>
    </source>
</evidence>
<keyword evidence="5" id="KW-0645">Protease</keyword>
<evidence type="ECO:0000259" key="12">
    <source>
        <dbReference type="PROSITE" id="PS50957"/>
    </source>
</evidence>
<dbReference type="InterPro" id="IPR040053">
    <property type="entry name" value="JOSD1/2"/>
</dbReference>
<dbReference type="AlphaFoldDB" id="A0AAW2HQE9"/>
<dbReference type="InterPro" id="IPR006155">
    <property type="entry name" value="Josephin"/>
</dbReference>
<dbReference type="Gene3D" id="3.90.70.40">
    <property type="match status" value="1"/>
</dbReference>
<feature type="active site" evidence="11">
    <location>
        <position position="134"/>
    </location>
</feature>
<keyword evidence="7 11" id="KW-0378">Hydrolase</keyword>
<evidence type="ECO:0000256" key="7">
    <source>
        <dbReference type="ARBA" id="ARBA00022801"/>
    </source>
</evidence>
<evidence type="ECO:0000256" key="10">
    <source>
        <dbReference type="ARBA" id="ARBA00077222"/>
    </source>
</evidence>
<dbReference type="GO" id="GO:0004843">
    <property type="term" value="F:cysteine-type deubiquitinase activity"/>
    <property type="evidence" value="ECO:0007669"/>
    <property type="project" value="UniProtKB-EC"/>
</dbReference>
<evidence type="ECO:0000256" key="1">
    <source>
        <dbReference type="ARBA" id="ARBA00000707"/>
    </source>
</evidence>
<evidence type="ECO:0000256" key="4">
    <source>
        <dbReference type="ARBA" id="ARBA00022490"/>
    </source>
</evidence>
<protein>
    <recommendedName>
        <fullName evidence="9">Josephin-2</fullName>
        <ecNumber evidence="3">3.4.19.12</ecNumber>
    </recommendedName>
    <alternativeName>
        <fullName evidence="10">Josephin domain-containing protein 2</fullName>
    </alternativeName>
</protein>
<dbReference type="SMART" id="SM01246">
    <property type="entry name" value="Josephin"/>
    <property type="match status" value="1"/>
</dbReference>
<evidence type="ECO:0000313" key="13">
    <source>
        <dbReference type="EMBL" id="KAL0272082.1"/>
    </source>
</evidence>
<organism evidence="13">
    <name type="scientific">Menopon gallinae</name>
    <name type="common">poultry shaft louse</name>
    <dbReference type="NCBI Taxonomy" id="328185"/>
    <lineage>
        <taxon>Eukaryota</taxon>
        <taxon>Metazoa</taxon>
        <taxon>Ecdysozoa</taxon>
        <taxon>Arthropoda</taxon>
        <taxon>Hexapoda</taxon>
        <taxon>Insecta</taxon>
        <taxon>Pterygota</taxon>
        <taxon>Neoptera</taxon>
        <taxon>Paraneoptera</taxon>
        <taxon>Psocodea</taxon>
        <taxon>Troctomorpha</taxon>
        <taxon>Phthiraptera</taxon>
        <taxon>Amblycera</taxon>
        <taxon>Menoponidae</taxon>
        <taxon>Menopon</taxon>
    </lineage>
</organism>
<comment type="subcellular location">
    <subcellularLocation>
        <location evidence="2">Cytoplasm</location>
        <location evidence="2">Cytosol</location>
    </subcellularLocation>
</comment>
<evidence type="ECO:0000256" key="5">
    <source>
        <dbReference type="ARBA" id="ARBA00022670"/>
    </source>
</evidence>
<accession>A0AAW2HQE9</accession>
<sequence length="206" mass="23876">MTAVLRCCSAVWSKRVRVKMNDIYHEKQVKELCALHALNNLFQSKVFNKSELDGICENLAPNSWLNPHKSVLGLGNYDINVILTALQLKGCEGIWFDKRKDPDKLNLPNIIGFILNIPSDYKIGILTIPFHRRHWIAIRQIEGQYYNLDSKNEFPQNLGDEASFIDYLRKELGNNDRELFVVVTQDVEKSQSWLLESIKDEVKERT</sequence>
<evidence type="ECO:0000256" key="11">
    <source>
        <dbReference type="PROSITE-ProRule" id="PRU00331"/>
    </source>
</evidence>
<dbReference type="GO" id="GO:0016579">
    <property type="term" value="P:protein deubiquitination"/>
    <property type="evidence" value="ECO:0007669"/>
    <property type="project" value="InterPro"/>
</dbReference>
<dbReference type="PROSITE" id="PS50957">
    <property type="entry name" value="JOSEPHIN"/>
    <property type="match status" value="1"/>
</dbReference>
<gene>
    <name evidence="13" type="ORF">PYX00_005191</name>
</gene>
<evidence type="ECO:0000256" key="8">
    <source>
        <dbReference type="ARBA" id="ARBA00058284"/>
    </source>
</evidence>
<feature type="active site" evidence="11">
    <location>
        <position position="149"/>
    </location>
</feature>
<comment type="caution">
    <text evidence="13">The sequence shown here is derived from an EMBL/GenBank/DDBJ whole genome shotgun (WGS) entry which is preliminary data.</text>
</comment>
<dbReference type="Pfam" id="PF02099">
    <property type="entry name" value="Josephin"/>
    <property type="match status" value="1"/>
</dbReference>
<comment type="function">
    <text evidence="8">Cleaves 'Lys-63'-linked poly-ubiquitin chains, and with lesser efficiency 'Lys-48'-linked poly-ubiquitin chains (in vitro). May act as a deubiquitinating enzyme.</text>
</comment>
<keyword evidence="4" id="KW-0963">Cytoplasm</keyword>
<dbReference type="GO" id="GO:0005829">
    <property type="term" value="C:cytosol"/>
    <property type="evidence" value="ECO:0007669"/>
    <property type="project" value="UniProtKB-SubCell"/>
</dbReference>
<dbReference type="GO" id="GO:0006508">
    <property type="term" value="P:proteolysis"/>
    <property type="evidence" value="ECO:0007669"/>
    <property type="project" value="UniProtKB-KW"/>
</dbReference>
<dbReference type="EC" id="3.4.19.12" evidence="3"/>
<evidence type="ECO:0000256" key="2">
    <source>
        <dbReference type="ARBA" id="ARBA00004514"/>
    </source>
</evidence>
<feature type="active site" evidence="11">
    <location>
        <position position="33"/>
    </location>
</feature>
<dbReference type="EMBL" id="JARGDH010000003">
    <property type="protein sequence ID" value="KAL0272082.1"/>
    <property type="molecule type" value="Genomic_DNA"/>
</dbReference>
<comment type="catalytic activity">
    <reaction evidence="1">
        <text>Thiol-dependent hydrolysis of ester, thioester, amide, peptide and isopeptide bonds formed by the C-terminal Gly of ubiquitin (a 76-residue protein attached to proteins as an intracellular targeting signal).</text>
        <dbReference type="EC" id="3.4.19.12"/>
    </reaction>
</comment>
<evidence type="ECO:0000256" key="9">
    <source>
        <dbReference type="ARBA" id="ARBA00069892"/>
    </source>
</evidence>
<keyword evidence="6" id="KW-0833">Ubl conjugation pathway</keyword>
<evidence type="ECO:0000256" key="3">
    <source>
        <dbReference type="ARBA" id="ARBA00012759"/>
    </source>
</evidence>